<dbReference type="PANTHER" id="PTHR39176">
    <property type="entry name" value="PERIPLASMIC PROTEIN-RELATED"/>
    <property type="match status" value="1"/>
</dbReference>
<gene>
    <name evidence="3" type="ORF">FVF58_44120</name>
</gene>
<organism evidence="3 4">
    <name type="scientific">Paraburkholderia panacisoli</name>
    <dbReference type="NCBI Taxonomy" id="2603818"/>
    <lineage>
        <taxon>Bacteria</taxon>
        <taxon>Pseudomonadati</taxon>
        <taxon>Pseudomonadota</taxon>
        <taxon>Betaproteobacteria</taxon>
        <taxon>Burkholderiales</taxon>
        <taxon>Burkholderiaceae</taxon>
        <taxon>Paraburkholderia</taxon>
    </lineage>
</organism>
<feature type="signal peptide" evidence="1">
    <location>
        <begin position="1"/>
        <end position="23"/>
    </location>
</feature>
<dbReference type="InterPro" id="IPR009739">
    <property type="entry name" value="LprI-like_N"/>
</dbReference>
<feature type="chain" id="PRO_5022866828" evidence="1">
    <location>
        <begin position="24"/>
        <end position="261"/>
    </location>
</feature>
<sequence length="261" mass="28093">MRFARAFAFGCFLSTALVATAYAETEAQFVQSAAGVWRSDGGSLLTIGPISNGLIGAIDSTGTSFVAQSSKFNEDQSYLTLKIVSAAAPMTWVLREVWNADHTRFSLTLTANSGMKMAFSYVRDLEDEDHAALAKLASRRAPSVAAAPALQPAPHRVAVAANADPCSDNASDAPAMLECLEGQREQADKALNAAYKTTMARLDDGGKQRLKLDERAWIKQRDKTCEENDSGLNAGSRAVEASVECFADETRKRTAIVQTFK</sequence>
<protein>
    <submittedName>
        <fullName evidence="3">DUF1311 domain-containing protein</fullName>
    </submittedName>
</protein>
<feature type="domain" description="Lysozyme inhibitor LprI-like N-terminal" evidence="2">
    <location>
        <begin position="166"/>
        <end position="255"/>
    </location>
</feature>
<dbReference type="Pfam" id="PF07007">
    <property type="entry name" value="LprI"/>
    <property type="match status" value="1"/>
</dbReference>
<accession>A0A5B0G5A6</accession>
<dbReference type="EMBL" id="VTUZ01000056">
    <property type="protein sequence ID" value="KAA0998584.1"/>
    <property type="molecule type" value="Genomic_DNA"/>
</dbReference>
<dbReference type="AlphaFoldDB" id="A0A5B0G5A6"/>
<evidence type="ECO:0000313" key="4">
    <source>
        <dbReference type="Proteomes" id="UP000325273"/>
    </source>
</evidence>
<dbReference type="PANTHER" id="PTHR39176:SF1">
    <property type="entry name" value="PERIPLASMIC PROTEIN"/>
    <property type="match status" value="1"/>
</dbReference>
<keyword evidence="1" id="KW-0732">Signal</keyword>
<evidence type="ECO:0000313" key="3">
    <source>
        <dbReference type="EMBL" id="KAA0998584.1"/>
    </source>
</evidence>
<comment type="caution">
    <text evidence="3">The sequence shown here is derived from an EMBL/GenBank/DDBJ whole genome shotgun (WGS) entry which is preliminary data.</text>
</comment>
<proteinExistence type="predicted"/>
<evidence type="ECO:0000256" key="1">
    <source>
        <dbReference type="SAM" id="SignalP"/>
    </source>
</evidence>
<dbReference type="Proteomes" id="UP000325273">
    <property type="component" value="Unassembled WGS sequence"/>
</dbReference>
<reference evidence="3 4" key="1">
    <citation type="submission" date="2019-08" db="EMBL/GenBank/DDBJ databases">
        <title>Paraburkholderia sp. DCY113.</title>
        <authorList>
            <person name="Kang J."/>
        </authorList>
    </citation>
    <scope>NUCLEOTIDE SEQUENCE [LARGE SCALE GENOMIC DNA]</scope>
    <source>
        <strain evidence="3 4">DCY113</strain>
    </source>
</reference>
<keyword evidence="4" id="KW-1185">Reference proteome</keyword>
<name>A0A5B0G5A6_9BURK</name>
<evidence type="ECO:0000259" key="2">
    <source>
        <dbReference type="Pfam" id="PF07007"/>
    </source>
</evidence>
<dbReference type="Gene3D" id="1.20.1270.180">
    <property type="match status" value="1"/>
</dbReference>